<reference evidence="1 2" key="2">
    <citation type="submission" date="2018-11" db="EMBL/GenBank/DDBJ databases">
        <authorList>
            <consortium name="Pathogen Informatics"/>
        </authorList>
    </citation>
    <scope>NUCLEOTIDE SEQUENCE [LARGE SCALE GENOMIC DNA]</scope>
</reference>
<proteinExistence type="predicted"/>
<dbReference type="AlphaFoldDB" id="A0A0R3TE76"/>
<dbReference type="Proteomes" id="UP000278807">
    <property type="component" value="Unassembled WGS sequence"/>
</dbReference>
<gene>
    <name evidence="1" type="ORF">HNAJ_LOCUS5361</name>
</gene>
<protein>
    <submittedName>
        <fullName evidence="3">Arf-GAP domain-containing protein</fullName>
    </submittedName>
</protein>
<evidence type="ECO:0000313" key="1">
    <source>
        <dbReference type="EMBL" id="VDO01221.1"/>
    </source>
</evidence>
<evidence type="ECO:0000313" key="3">
    <source>
        <dbReference type="WBParaSite" id="HNAJ_0000536501-mRNA-1"/>
    </source>
</evidence>
<sequence length="181" mass="20793">MCDACVAAFKDVRQCGRCISSVHRLLGLLSKGKSGSEEIMLRIQHLTISNSTCEALCYDIWLHLLEMIIFLERFKPQNIIDKSKVSTFHDQSNWQKELSNGTKRVWNLANDNESLTKRRRAQMWYSCLNDRILLEKLENKDQLSGSGSSRHVTFENGQDLQQSIEKKLKSTVPAGKPLYIF</sequence>
<accession>A0A0R3TE76</accession>
<evidence type="ECO:0000313" key="2">
    <source>
        <dbReference type="Proteomes" id="UP000278807"/>
    </source>
</evidence>
<keyword evidence="2" id="KW-1185">Reference proteome</keyword>
<organism evidence="3">
    <name type="scientific">Rodentolepis nana</name>
    <name type="common">Dwarf tapeworm</name>
    <name type="synonym">Hymenolepis nana</name>
    <dbReference type="NCBI Taxonomy" id="102285"/>
    <lineage>
        <taxon>Eukaryota</taxon>
        <taxon>Metazoa</taxon>
        <taxon>Spiralia</taxon>
        <taxon>Lophotrochozoa</taxon>
        <taxon>Platyhelminthes</taxon>
        <taxon>Cestoda</taxon>
        <taxon>Eucestoda</taxon>
        <taxon>Cyclophyllidea</taxon>
        <taxon>Hymenolepididae</taxon>
        <taxon>Rodentolepis</taxon>
    </lineage>
</organism>
<dbReference type="EMBL" id="UZAE01004490">
    <property type="protein sequence ID" value="VDO01221.1"/>
    <property type="molecule type" value="Genomic_DNA"/>
</dbReference>
<name>A0A0R3TE76_RODNA</name>
<dbReference type="WBParaSite" id="HNAJ_0000536501-mRNA-1">
    <property type="protein sequence ID" value="HNAJ_0000536501-mRNA-1"/>
    <property type="gene ID" value="HNAJ_0000536501"/>
</dbReference>
<reference evidence="3" key="1">
    <citation type="submission" date="2017-02" db="UniProtKB">
        <authorList>
            <consortium name="WormBaseParasite"/>
        </authorList>
    </citation>
    <scope>IDENTIFICATION</scope>
</reference>